<feature type="transmembrane region" description="Helical" evidence="1">
    <location>
        <begin position="60"/>
        <end position="79"/>
    </location>
</feature>
<name>A0A840TNH1_9BACT</name>
<keyword evidence="1" id="KW-1133">Transmembrane helix</keyword>
<dbReference type="InterPro" id="IPR009325">
    <property type="entry name" value="DUF983"/>
</dbReference>
<proteinExistence type="predicted"/>
<evidence type="ECO:0000313" key="2">
    <source>
        <dbReference type="EMBL" id="MBB5283307.1"/>
    </source>
</evidence>
<evidence type="ECO:0000313" key="3">
    <source>
        <dbReference type="Proteomes" id="UP000557307"/>
    </source>
</evidence>
<organism evidence="2 3">
    <name type="scientific">Rhabdobacter roseus</name>
    <dbReference type="NCBI Taxonomy" id="1655419"/>
    <lineage>
        <taxon>Bacteria</taxon>
        <taxon>Pseudomonadati</taxon>
        <taxon>Bacteroidota</taxon>
        <taxon>Cytophagia</taxon>
        <taxon>Cytophagales</taxon>
        <taxon>Cytophagaceae</taxon>
        <taxon>Rhabdobacter</taxon>
    </lineage>
</organism>
<feature type="transmembrane region" description="Helical" evidence="1">
    <location>
        <begin position="85"/>
        <end position="104"/>
    </location>
</feature>
<comment type="caution">
    <text evidence="2">The sequence shown here is derived from an EMBL/GenBank/DDBJ whole genome shotgun (WGS) entry which is preliminary data.</text>
</comment>
<gene>
    <name evidence="2" type="ORF">HNQ92_001433</name>
</gene>
<keyword evidence="1" id="KW-0472">Membrane</keyword>
<dbReference type="Proteomes" id="UP000557307">
    <property type="component" value="Unassembled WGS sequence"/>
</dbReference>
<evidence type="ECO:0000256" key="1">
    <source>
        <dbReference type="SAM" id="Phobius"/>
    </source>
</evidence>
<dbReference type="Pfam" id="PF06170">
    <property type="entry name" value="DUF983"/>
    <property type="match status" value="1"/>
</dbReference>
<keyword evidence="1" id="KW-0812">Transmembrane</keyword>
<protein>
    <submittedName>
        <fullName evidence="2">Uncharacterized protein (DUF983 family)</fullName>
    </submittedName>
</protein>
<reference evidence="2 3" key="1">
    <citation type="submission" date="2020-08" db="EMBL/GenBank/DDBJ databases">
        <title>Genomic Encyclopedia of Type Strains, Phase IV (KMG-IV): sequencing the most valuable type-strain genomes for metagenomic binning, comparative biology and taxonomic classification.</title>
        <authorList>
            <person name="Goeker M."/>
        </authorList>
    </citation>
    <scope>NUCLEOTIDE SEQUENCE [LARGE SCALE GENOMIC DNA]</scope>
    <source>
        <strain evidence="2 3">DSM 105074</strain>
    </source>
</reference>
<dbReference type="RefSeq" id="WP_184172591.1">
    <property type="nucleotide sequence ID" value="NZ_JACHGF010000002.1"/>
</dbReference>
<dbReference type="EMBL" id="JACHGF010000002">
    <property type="protein sequence ID" value="MBB5283307.1"/>
    <property type="molecule type" value="Genomic_DNA"/>
</dbReference>
<dbReference type="AlphaFoldDB" id="A0A840TNH1"/>
<keyword evidence="3" id="KW-1185">Reference proteome</keyword>
<accession>A0A840TNH1</accession>
<sequence length="141" mass="16032">MIRNTRLYSVLFNKCPRCHTGAFFVSKSAYRKNFDEMHTHCPHCGENYVPEPGFYWGSMYMSYGLYVLFMLGTFLLLVVGLGVDVMHYLLGLTPVLVLLLPYFFRLARRSWLAIFIAPDRSGRGTAATGTEVMDIEKNAAS</sequence>